<name>A0A1G2KSQ7_9BACT</name>
<proteinExistence type="predicted"/>
<dbReference type="AlphaFoldDB" id="A0A1G2KSQ7"/>
<evidence type="ECO:0000313" key="3">
    <source>
        <dbReference type="Proteomes" id="UP000177811"/>
    </source>
</evidence>
<evidence type="ECO:0000313" key="2">
    <source>
        <dbReference type="EMBL" id="OHA01632.1"/>
    </source>
</evidence>
<keyword evidence="1" id="KW-0472">Membrane</keyword>
<gene>
    <name evidence="2" type="ORF">A3C16_02600</name>
</gene>
<sequence length="176" mass="19965">MDIVSHGLWGGIVFGRKDKRTFLLSFLFGIAPDALSFGVFFIAIFLGLEASLDFSDGQPADSEVPFYVHYLYSWTHSVVVFAVAFLALWALQRRPVIEFLAWGLHIAVDIPTHDATFFPTPFLWPIADVSVSGIPWIHPIVFIPNIVALAGLYYWFFYRKNQGAQVRTADLLRREL</sequence>
<comment type="caution">
    <text evidence="2">The sequence shown here is derived from an EMBL/GenBank/DDBJ whole genome shotgun (WGS) entry which is preliminary data.</text>
</comment>
<keyword evidence="1" id="KW-0812">Transmembrane</keyword>
<organism evidence="2 3">
    <name type="scientific">Candidatus Sungbacteria bacterium RIFCSPHIGHO2_02_FULL_51_29</name>
    <dbReference type="NCBI Taxonomy" id="1802273"/>
    <lineage>
        <taxon>Bacteria</taxon>
        <taxon>Candidatus Sungiibacteriota</taxon>
    </lineage>
</organism>
<evidence type="ECO:0000256" key="1">
    <source>
        <dbReference type="SAM" id="Phobius"/>
    </source>
</evidence>
<reference evidence="2 3" key="1">
    <citation type="journal article" date="2016" name="Nat. Commun.">
        <title>Thousands of microbial genomes shed light on interconnected biogeochemical processes in an aquifer system.</title>
        <authorList>
            <person name="Anantharaman K."/>
            <person name="Brown C.T."/>
            <person name="Hug L.A."/>
            <person name="Sharon I."/>
            <person name="Castelle C.J."/>
            <person name="Probst A.J."/>
            <person name="Thomas B.C."/>
            <person name="Singh A."/>
            <person name="Wilkins M.J."/>
            <person name="Karaoz U."/>
            <person name="Brodie E.L."/>
            <person name="Williams K.H."/>
            <person name="Hubbard S.S."/>
            <person name="Banfield J.F."/>
        </authorList>
    </citation>
    <scope>NUCLEOTIDE SEQUENCE [LARGE SCALE GENOMIC DNA]</scope>
</reference>
<feature type="transmembrane region" description="Helical" evidence="1">
    <location>
        <begin position="67"/>
        <end position="90"/>
    </location>
</feature>
<accession>A0A1G2KSQ7</accession>
<evidence type="ECO:0008006" key="4">
    <source>
        <dbReference type="Google" id="ProtNLM"/>
    </source>
</evidence>
<feature type="transmembrane region" description="Helical" evidence="1">
    <location>
        <begin position="21"/>
        <end position="47"/>
    </location>
</feature>
<protein>
    <recommendedName>
        <fullName evidence="4">Metal-dependent hydrolase</fullName>
    </recommendedName>
</protein>
<dbReference type="EMBL" id="MHQL01000058">
    <property type="protein sequence ID" value="OHA01632.1"/>
    <property type="molecule type" value="Genomic_DNA"/>
</dbReference>
<feature type="transmembrane region" description="Helical" evidence="1">
    <location>
        <begin position="102"/>
        <end position="124"/>
    </location>
</feature>
<dbReference type="Proteomes" id="UP000177811">
    <property type="component" value="Unassembled WGS sequence"/>
</dbReference>
<feature type="transmembrane region" description="Helical" evidence="1">
    <location>
        <begin position="136"/>
        <end position="157"/>
    </location>
</feature>
<keyword evidence="1" id="KW-1133">Transmembrane helix</keyword>